<dbReference type="OrthoDB" id="5825263at2759"/>
<gene>
    <name evidence="1" type="ORF">BXYJ_LOCUS10501</name>
</gene>
<keyword evidence="4" id="KW-1185">Reference proteome</keyword>
<accession>A0A1I7RIX6</accession>
<evidence type="ECO:0000313" key="4">
    <source>
        <dbReference type="Proteomes" id="UP000659654"/>
    </source>
</evidence>
<dbReference type="WBParaSite" id="BXY_0065800.1">
    <property type="protein sequence ID" value="BXY_0065800.1"/>
    <property type="gene ID" value="BXY_0065800"/>
</dbReference>
<name>A0A1I7RIX6_BURXY</name>
<evidence type="ECO:0000313" key="1">
    <source>
        <dbReference type="EMBL" id="CAD5228551.1"/>
    </source>
</evidence>
<dbReference type="EMBL" id="CAJFDI010000004">
    <property type="protein sequence ID" value="CAD5228551.1"/>
    <property type="molecule type" value="Genomic_DNA"/>
</dbReference>
<reference evidence="5" key="1">
    <citation type="submission" date="2016-11" db="UniProtKB">
        <authorList>
            <consortium name="WormBaseParasite"/>
        </authorList>
    </citation>
    <scope>IDENTIFICATION</scope>
</reference>
<protein>
    <submittedName>
        <fullName evidence="1">(pine wood nematode) hypothetical protein</fullName>
    </submittedName>
</protein>
<evidence type="ECO:0000313" key="3">
    <source>
        <dbReference type="Proteomes" id="UP000095284"/>
    </source>
</evidence>
<dbReference type="Proteomes" id="UP000582659">
    <property type="component" value="Unassembled WGS sequence"/>
</dbReference>
<dbReference type="EMBL" id="CAJFCV020000004">
    <property type="protein sequence ID" value="CAG9119160.1"/>
    <property type="molecule type" value="Genomic_DNA"/>
</dbReference>
<sequence>MPLAECLLYNRYVPPSNGAGNEFNRLDSTRMHIELLARYGCTPQVITTAAQLIKDSFNDDGWATTGDDTHAIGTGMEKAFGGKWMVGEFNAEFDVAYTIVRRSPTYMLFLVNKRHILIAKEGLNDRLNTEHIIF</sequence>
<organism evidence="3 5">
    <name type="scientific">Bursaphelenchus xylophilus</name>
    <name type="common">Pinewood nematode worm</name>
    <name type="synonym">Aphelenchoides xylophilus</name>
    <dbReference type="NCBI Taxonomy" id="6326"/>
    <lineage>
        <taxon>Eukaryota</taxon>
        <taxon>Metazoa</taxon>
        <taxon>Ecdysozoa</taxon>
        <taxon>Nematoda</taxon>
        <taxon>Chromadorea</taxon>
        <taxon>Rhabditida</taxon>
        <taxon>Tylenchina</taxon>
        <taxon>Tylenchomorpha</taxon>
        <taxon>Aphelenchoidea</taxon>
        <taxon>Aphelenchoididae</taxon>
        <taxon>Bursaphelenchus</taxon>
    </lineage>
</organism>
<evidence type="ECO:0000313" key="2">
    <source>
        <dbReference type="EMBL" id="CAG9119160.1"/>
    </source>
</evidence>
<evidence type="ECO:0000313" key="5">
    <source>
        <dbReference type="WBParaSite" id="BXY_0065800.1"/>
    </source>
</evidence>
<proteinExistence type="predicted"/>
<dbReference type="Proteomes" id="UP000659654">
    <property type="component" value="Unassembled WGS sequence"/>
</dbReference>
<dbReference type="AlphaFoldDB" id="A0A1I7RIX6"/>
<dbReference type="Proteomes" id="UP000095284">
    <property type="component" value="Unplaced"/>
</dbReference>
<reference evidence="2" key="2">
    <citation type="submission" date="2020-08" db="EMBL/GenBank/DDBJ databases">
        <authorList>
            <person name="Kikuchi T."/>
        </authorList>
    </citation>
    <scope>NUCLEOTIDE SEQUENCE</scope>
    <source>
        <strain evidence="1">Ka4C1</strain>
    </source>
</reference>